<dbReference type="RefSeq" id="YP_009302607.1">
    <property type="nucleotide sequence ID" value="NC_031245.1"/>
</dbReference>
<dbReference type="EMBL" id="KT624200">
    <property type="protein sequence ID" value="AMM45018.1"/>
    <property type="molecule type" value="Genomic_DNA"/>
</dbReference>
<accession>A0A127AWH8</accession>
<reference evidence="1 2" key="1">
    <citation type="submission" date="2015-08" db="EMBL/GenBank/DDBJ databases">
        <authorList>
            <person name="Babu N.S."/>
            <person name="Beckwith C.J."/>
            <person name="Beseler K.G."/>
            <person name="Brison A."/>
            <person name="Carone J.V."/>
            <person name="Caskin T.P."/>
            <person name="Diamond M."/>
            <person name="Durham M.E."/>
            <person name="Foxe J.M."/>
            <person name="Go M."/>
            <person name="Henderson B.A."/>
            <person name="Jones I.B."/>
            <person name="McGettigan J.A."/>
            <person name="Micheletti S.J."/>
            <person name="Nasrallah M.E."/>
            <person name="Ortiz D."/>
            <person name="Piller C.R."/>
            <person name="Privatt S.R."/>
            <person name="Schneider S.L."/>
            <person name="Sharp S."/>
            <person name="Smith T.C."/>
            <person name="Stanton J.D."/>
            <person name="Ullery H.E."/>
            <person name="Wilson R.J."/>
            <person name="Serrano M.G."/>
            <person name="Buck G."/>
            <person name="Lee V."/>
            <person name="Wang Y."/>
            <person name="Carvalho R."/>
            <person name="Voegtly L."/>
            <person name="Shi R."/>
            <person name="Duckworth R."/>
            <person name="Johnson A."/>
            <person name="Loviza R."/>
            <person name="Walstead R."/>
            <person name="Shah Z."/>
            <person name="Kiflezghi M."/>
            <person name="Wade K."/>
            <person name="Ball S.L."/>
            <person name="Bradley K.W."/>
            <person name="Asai D.J."/>
            <person name="Bowman C.A."/>
            <person name="Russell D.A."/>
            <person name="Pope W.H."/>
            <person name="Jacobs-Sera D."/>
            <person name="Hendrix R.W."/>
            <person name="Hatfull G.F."/>
        </authorList>
    </citation>
    <scope>NUCLEOTIDE SEQUENCE [LARGE SCALE GENOMIC DNA]</scope>
</reference>
<sequence length="55" mass="5947">MCGNPGNFTSYGVISGVLFKRIWGILVLWGSNSVPPLLKKNTAPWLVAKLKLGGF</sequence>
<keyword evidence="2" id="KW-1185">Reference proteome</keyword>
<evidence type="ECO:0000313" key="1">
    <source>
        <dbReference type="EMBL" id="AMM45018.1"/>
    </source>
</evidence>
<gene>
    <name evidence="1" type="ORF">SP15_217A</name>
</gene>
<proteinExistence type="predicted"/>
<dbReference type="GeneID" id="29125387"/>
<name>A0A127AWH8_9CAUD</name>
<organism evidence="1 2">
    <name type="scientific">Bacillus phage SP-15</name>
    <dbReference type="NCBI Taxonomy" id="1792032"/>
    <lineage>
        <taxon>Viruses</taxon>
        <taxon>Duplodnaviria</taxon>
        <taxon>Heunggongvirae</taxon>
        <taxon>Uroviricota</taxon>
        <taxon>Caudoviricetes</taxon>
        <taxon>Thornevirus</taxon>
        <taxon>Thornevirus SP15</taxon>
    </lineage>
</organism>
<dbReference type="Proteomes" id="UP000203261">
    <property type="component" value="Segment"/>
</dbReference>
<evidence type="ECO:0000313" key="2">
    <source>
        <dbReference type="Proteomes" id="UP000203261"/>
    </source>
</evidence>
<dbReference type="KEGG" id="vg:29125387"/>
<protein>
    <submittedName>
        <fullName evidence="1">Uncharacterized protein</fullName>
    </submittedName>
</protein>